<keyword evidence="2" id="KW-1185">Reference proteome</keyword>
<organism evidence="1 2">
    <name type="scientific">Euphydryas editha</name>
    <name type="common">Edith's checkerspot</name>
    <dbReference type="NCBI Taxonomy" id="104508"/>
    <lineage>
        <taxon>Eukaryota</taxon>
        <taxon>Metazoa</taxon>
        <taxon>Ecdysozoa</taxon>
        <taxon>Arthropoda</taxon>
        <taxon>Hexapoda</taxon>
        <taxon>Insecta</taxon>
        <taxon>Pterygota</taxon>
        <taxon>Neoptera</taxon>
        <taxon>Endopterygota</taxon>
        <taxon>Lepidoptera</taxon>
        <taxon>Glossata</taxon>
        <taxon>Ditrysia</taxon>
        <taxon>Papilionoidea</taxon>
        <taxon>Nymphalidae</taxon>
        <taxon>Nymphalinae</taxon>
        <taxon>Euphydryas</taxon>
    </lineage>
</organism>
<dbReference type="Proteomes" id="UP001153954">
    <property type="component" value="Unassembled WGS sequence"/>
</dbReference>
<comment type="caution">
    <text evidence="1">The sequence shown here is derived from an EMBL/GenBank/DDBJ whole genome shotgun (WGS) entry which is preliminary data.</text>
</comment>
<gene>
    <name evidence="1" type="ORF">EEDITHA_LOCUS7428</name>
</gene>
<name>A0AAU9TXZ8_EUPED</name>
<accession>A0AAU9TXZ8</accession>
<proteinExistence type="predicted"/>
<dbReference type="AlphaFoldDB" id="A0AAU9TXZ8"/>
<sequence>MLTILKEIYKRLTLKGHHYDVLLCLEIYTTKTATPKPLLAPGSAPQHPILDHFIVQYPGPQNNGDVVVTSHSILLNICPNNHDLSLPLYVRQTVVK</sequence>
<evidence type="ECO:0000313" key="2">
    <source>
        <dbReference type="Proteomes" id="UP001153954"/>
    </source>
</evidence>
<dbReference type="EMBL" id="CAKOGL010000011">
    <property type="protein sequence ID" value="CAH2091574.1"/>
    <property type="molecule type" value="Genomic_DNA"/>
</dbReference>
<evidence type="ECO:0000313" key="1">
    <source>
        <dbReference type="EMBL" id="CAH2091574.1"/>
    </source>
</evidence>
<reference evidence="1" key="1">
    <citation type="submission" date="2022-03" db="EMBL/GenBank/DDBJ databases">
        <authorList>
            <person name="Tunstrom K."/>
        </authorList>
    </citation>
    <scope>NUCLEOTIDE SEQUENCE</scope>
</reference>
<protein>
    <submittedName>
        <fullName evidence="1">Uncharacterized protein</fullName>
    </submittedName>
</protein>